<sequence length="685" mass="78739">MAHYEWEPTHLDFTLSPYTGLTRASWIDAAKHFLKGIFSNIKDFNSPVIMPRCETEVSYPNKESPAHKVQAEYFEGLARSFFLTAPLLHIEPDLEICGFRLKDYYKAHVLKACTAADPLWVFDIQHMKEIEKKSGGAQSAAFQQTVETAALVICLWVCKEVIWDTYTKKEKKRIADFIGGYAHEKTIPHNWRLFNMLDMAFLHMEGYSIDKDIMRDHAQTILNYYAGDGWYRDGHSFDYYSCWAFNLYTALWNRWYGYKNEPYLASRFEENANCLMQTYPDFFDKDGWTNMWGRSTIYRNAATSPLAGNFFFAHSEADPGLARRICSGSLLQFITRKDLWYKGVPVLGFYGPFVPMVQNYSCAESPFWLAKAFLCLYLPENHPFWTAKENNGSWETLEKRGTKVTALNAPALCFSNHQANGTTELRTGKVIKAQNNTNGLWNYAKLCYNTKFPWEASNKKDMESQQYVLYDKTSDTYSRANALLWSGERQEVLYRRSFFGFTDTKEELWMPAIDLADFVVPYGIFRADKMRFFQKPLSLTLGAYGFPDNGTEITYKTKGDAKAVILKGCDRLGKPRQLAFTVFAGWDGIGIKRSAHTNADSIKSIVPYAYLKRKRQYGYEPYVLMSQVLTKTDDADFTDADLFPLKAIRYTDKEKCGGYGPVTLVFKNGTQRIIDFSGMEGNLSL</sequence>
<organism evidence="2 3">
    <name type="scientific">Treponema lecithinolyticum ATCC 700332</name>
    <dbReference type="NCBI Taxonomy" id="1321815"/>
    <lineage>
        <taxon>Bacteria</taxon>
        <taxon>Pseudomonadati</taxon>
        <taxon>Spirochaetota</taxon>
        <taxon>Spirochaetia</taxon>
        <taxon>Spirochaetales</taxon>
        <taxon>Treponemataceae</taxon>
        <taxon>Treponema</taxon>
    </lineage>
</organism>
<proteinExistence type="predicted"/>
<dbReference type="InterPro" id="IPR016624">
    <property type="entry name" value="UCP014753"/>
</dbReference>
<comment type="caution">
    <text evidence="2">The sequence shown here is derived from an EMBL/GenBank/DDBJ whole genome shotgun (WGS) entry which is preliminary data.</text>
</comment>
<keyword evidence="3" id="KW-1185">Reference proteome</keyword>
<dbReference type="Pfam" id="PF10022">
    <property type="entry name" value="DUF2264"/>
    <property type="match status" value="1"/>
</dbReference>
<name>A0ABN0NX99_TRELE</name>
<feature type="domain" description="DUF2264" evidence="1">
    <location>
        <begin position="22"/>
        <end position="391"/>
    </location>
</feature>
<evidence type="ECO:0000259" key="1">
    <source>
        <dbReference type="Pfam" id="PF10022"/>
    </source>
</evidence>
<evidence type="ECO:0000313" key="3">
    <source>
        <dbReference type="Proteomes" id="UP000016649"/>
    </source>
</evidence>
<dbReference type="InterPro" id="IPR049349">
    <property type="entry name" value="DUF2264_N"/>
</dbReference>
<gene>
    <name evidence="2" type="ORF">HMPREF9193_01675</name>
</gene>
<dbReference type="RefSeq" id="WP_021687876.1">
    <property type="nucleotide sequence ID" value="NZ_KI260569.1"/>
</dbReference>
<accession>A0ABN0NX99</accession>
<dbReference type="PANTHER" id="PTHR35339">
    <property type="entry name" value="LINALOOL DEHYDRATASE_ISOMERASE DOMAIN-CONTAINING PROTEIN"/>
    <property type="match status" value="1"/>
</dbReference>
<dbReference type="Proteomes" id="UP000016649">
    <property type="component" value="Unassembled WGS sequence"/>
</dbReference>
<evidence type="ECO:0000313" key="2">
    <source>
        <dbReference type="EMBL" id="ERJ92017.1"/>
    </source>
</evidence>
<reference evidence="2 3" key="1">
    <citation type="submission" date="2013-08" db="EMBL/GenBank/DDBJ databases">
        <authorList>
            <person name="Weinstock G."/>
            <person name="Sodergren E."/>
            <person name="Wylie T."/>
            <person name="Fulton L."/>
            <person name="Fulton R."/>
            <person name="Fronick C."/>
            <person name="O'Laughlin M."/>
            <person name="Godfrey J."/>
            <person name="Miner T."/>
            <person name="Herter B."/>
            <person name="Appelbaum E."/>
            <person name="Cordes M."/>
            <person name="Lek S."/>
            <person name="Wollam A."/>
            <person name="Pepin K.H."/>
            <person name="Palsikar V.B."/>
            <person name="Mitreva M."/>
            <person name="Wilson R.K."/>
        </authorList>
    </citation>
    <scope>NUCLEOTIDE SEQUENCE [LARGE SCALE GENOMIC DNA]</scope>
    <source>
        <strain evidence="2 3">ATCC 700332</strain>
    </source>
</reference>
<dbReference type="EMBL" id="AWVH01000039">
    <property type="protein sequence ID" value="ERJ92017.1"/>
    <property type="molecule type" value="Genomic_DNA"/>
</dbReference>
<protein>
    <recommendedName>
        <fullName evidence="1">DUF2264 domain-containing protein</fullName>
    </recommendedName>
</protein>
<dbReference type="PANTHER" id="PTHR35339:SF4">
    <property type="entry name" value="LINALOOL DEHYDRATASE_ISOMERASE DOMAIN-CONTAINING PROTEIN"/>
    <property type="match status" value="1"/>
</dbReference>